<organism evidence="4 5">
    <name type="scientific">Antrihabitans cavernicola</name>
    <dbReference type="NCBI Taxonomy" id="2495913"/>
    <lineage>
        <taxon>Bacteria</taxon>
        <taxon>Bacillati</taxon>
        <taxon>Actinomycetota</taxon>
        <taxon>Actinomycetes</taxon>
        <taxon>Mycobacteriales</taxon>
        <taxon>Nocardiaceae</taxon>
        <taxon>Antrihabitans</taxon>
    </lineage>
</organism>
<dbReference type="PROSITE" id="PS50935">
    <property type="entry name" value="SSB"/>
    <property type="match status" value="1"/>
</dbReference>
<name>A0A5A7SB72_9NOCA</name>
<keyword evidence="1 2" id="KW-0238">DNA-binding</keyword>
<feature type="compositionally biased region" description="Polar residues" evidence="3">
    <location>
        <begin position="133"/>
        <end position="154"/>
    </location>
</feature>
<dbReference type="OrthoDB" id="4552456at2"/>
<dbReference type="Proteomes" id="UP000322244">
    <property type="component" value="Unassembled WGS sequence"/>
</dbReference>
<evidence type="ECO:0000256" key="1">
    <source>
        <dbReference type="ARBA" id="ARBA00023125"/>
    </source>
</evidence>
<dbReference type="SUPFAM" id="SSF50249">
    <property type="entry name" value="Nucleic acid-binding proteins"/>
    <property type="match status" value="1"/>
</dbReference>
<keyword evidence="5" id="KW-1185">Reference proteome</keyword>
<proteinExistence type="predicted"/>
<dbReference type="Pfam" id="PF00436">
    <property type="entry name" value="SSB"/>
    <property type="match status" value="1"/>
</dbReference>
<reference evidence="4 5" key="1">
    <citation type="submission" date="2019-07" db="EMBL/GenBank/DDBJ databases">
        <title>Rhodococcus cavernicolus sp. nov., isolated from a cave.</title>
        <authorList>
            <person name="Lee S.D."/>
        </authorList>
    </citation>
    <scope>NUCLEOTIDE SEQUENCE [LARGE SCALE GENOMIC DNA]</scope>
    <source>
        <strain evidence="4 5">C1-24</strain>
    </source>
</reference>
<sequence>MALPTIDGRGFIISDEIDFKALASGQLVANFTVAFNKSRKNEQTDEWERTHEIVVRATAWGDLAQFIADNFSSKVDIDLSGEVYTEKFERRDGSEGSATAMVVRKVGGPVPKRDSNNGGGSGGGNNGAKRQQAAKSKGSNPWGSNPANNPSNGW</sequence>
<feature type="compositionally biased region" description="Gly residues" evidence="3">
    <location>
        <begin position="117"/>
        <end position="126"/>
    </location>
</feature>
<feature type="region of interest" description="Disordered" evidence="3">
    <location>
        <begin position="88"/>
        <end position="154"/>
    </location>
</feature>
<evidence type="ECO:0000256" key="2">
    <source>
        <dbReference type="PROSITE-ProRule" id="PRU00252"/>
    </source>
</evidence>
<dbReference type="GO" id="GO:0003697">
    <property type="term" value="F:single-stranded DNA binding"/>
    <property type="evidence" value="ECO:0007669"/>
    <property type="project" value="InterPro"/>
</dbReference>
<comment type="caution">
    <text evidence="4">The sequence shown here is derived from an EMBL/GenBank/DDBJ whole genome shotgun (WGS) entry which is preliminary data.</text>
</comment>
<gene>
    <name evidence="4" type="ORF">FOY51_15610</name>
</gene>
<evidence type="ECO:0000256" key="3">
    <source>
        <dbReference type="SAM" id="MobiDB-lite"/>
    </source>
</evidence>
<protein>
    <submittedName>
        <fullName evidence="4">Single-stranded DNA-binding protein</fullName>
    </submittedName>
</protein>
<dbReference type="AlphaFoldDB" id="A0A5A7SB72"/>
<dbReference type="Gene3D" id="2.40.50.140">
    <property type="entry name" value="Nucleic acid-binding proteins"/>
    <property type="match status" value="1"/>
</dbReference>
<dbReference type="EMBL" id="VLNY01000007">
    <property type="protein sequence ID" value="KAA0021823.1"/>
    <property type="molecule type" value="Genomic_DNA"/>
</dbReference>
<dbReference type="RefSeq" id="WP_149431187.1">
    <property type="nucleotide sequence ID" value="NZ_VLNY01000007.1"/>
</dbReference>
<evidence type="ECO:0000313" key="4">
    <source>
        <dbReference type="EMBL" id="KAA0021823.1"/>
    </source>
</evidence>
<evidence type="ECO:0000313" key="5">
    <source>
        <dbReference type="Proteomes" id="UP000322244"/>
    </source>
</evidence>
<accession>A0A5A7SB72</accession>
<dbReference type="InterPro" id="IPR000424">
    <property type="entry name" value="Primosome_PriB/ssb"/>
</dbReference>
<dbReference type="InterPro" id="IPR012340">
    <property type="entry name" value="NA-bd_OB-fold"/>
</dbReference>